<dbReference type="eggNOG" id="ENOG5031I71">
    <property type="taxonomic scope" value="Bacteria"/>
</dbReference>
<dbReference type="AlphaFoldDB" id="R9B905"/>
<organism evidence="1 2">
    <name type="scientific">Acinetobacter tandoii DSM 14970 = CIP 107469</name>
    <dbReference type="NCBI Taxonomy" id="1120927"/>
    <lineage>
        <taxon>Bacteria</taxon>
        <taxon>Pseudomonadati</taxon>
        <taxon>Pseudomonadota</taxon>
        <taxon>Gammaproteobacteria</taxon>
        <taxon>Moraxellales</taxon>
        <taxon>Moraxellaceae</taxon>
        <taxon>Acinetobacter</taxon>
    </lineage>
</organism>
<keyword evidence="2" id="KW-1185">Reference proteome</keyword>
<accession>R9B905</accession>
<evidence type="ECO:0000313" key="2">
    <source>
        <dbReference type="Proteomes" id="UP000016201"/>
    </source>
</evidence>
<dbReference type="Proteomes" id="UP000016201">
    <property type="component" value="Unassembled WGS sequence"/>
</dbReference>
<dbReference type="RefSeq" id="WP_016165698.1">
    <property type="nucleotide sequence ID" value="NZ_JHZG01000019.1"/>
</dbReference>
<comment type="caution">
    <text evidence="1">The sequence shown here is derived from an EMBL/GenBank/DDBJ whole genome shotgun (WGS) entry which is preliminary data.</text>
</comment>
<gene>
    <name evidence="1" type="ORF">I593_00542</name>
</gene>
<reference evidence="1 2" key="1">
    <citation type="submission" date="2013-03" db="EMBL/GenBank/DDBJ databases">
        <title>The Genome Sequence of Acinetobacter tandoii CIP 107469.</title>
        <authorList>
            <consortium name="The Broad Institute Genome Sequencing Platform"/>
            <consortium name="The Broad Institute Genome Sequencing Center for Infectious Disease"/>
            <person name="Cerqueira G."/>
            <person name="Feldgarden M."/>
            <person name="Courvalin P."/>
            <person name="Perichon B."/>
            <person name="Grillot-Courvalin C."/>
            <person name="Clermont D."/>
            <person name="Rocha E."/>
            <person name="Yoon E.-J."/>
            <person name="Nemec A."/>
            <person name="Walker B."/>
            <person name="Young S.K."/>
            <person name="Zeng Q."/>
            <person name="Gargeya S."/>
            <person name="Fitzgerald M."/>
            <person name="Haas B."/>
            <person name="Abouelleil A."/>
            <person name="Alvarado L."/>
            <person name="Arachchi H.M."/>
            <person name="Berlin A.M."/>
            <person name="Chapman S.B."/>
            <person name="Dewar J."/>
            <person name="Goldberg J."/>
            <person name="Griggs A."/>
            <person name="Gujja S."/>
            <person name="Hansen M."/>
            <person name="Howarth C."/>
            <person name="Imamovic A."/>
            <person name="Larimer J."/>
            <person name="McCowan C."/>
            <person name="Murphy C."/>
            <person name="Neiman D."/>
            <person name="Pearson M."/>
            <person name="Priest M."/>
            <person name="Roberts A."/>
            <person name="Saif S."/>
            <person name="Shea T."/>
            <person name="Sisk P."/>
            <person name="Sykes S."/>
            <person name="Wortman J."/>
            <person name="Nusbaum C."/>
            <person name="Birren B."/>
        </authorList>
    </citation>
    <scope>NUCLEOTIDE SEQUENCE [LARGE SCALE GENOMIC DNA]</scope>
    <source>
        <strain evidence="1 2">CIP 107469</strain>
    </source>
</reference>
<protein>
    <submittedName>
        <fullName evidence="1">Uncharacterized protein</fullName>
    </submittedName>
</protein>
<evidence type="ECO:0000313" key="1">
    <source>
        <dbReference type="EMBL" id="EOR10892.1"/>
    </source>
</evidence>
<sequence>MTDLQHKAKLIRSIQSLQLPETFIHALEDEQQAPSVIQAVDYLQHWTEQWN</sequence>
<proteinExistence type="predicted"/>
<dbReference type="PATRIC" id="fig|1120927.3.peg.514"/>
<name>R9B905_9GAMM</name>
<dbReference type="EMBL" id="AQFM01000022">
    <property type="protein sequence ID" value="EOR10892.1"/>
    <property type="molecule type" value="Genomic_DNA"/>
</dbReference>